<protein>
    <recommendedName>
        <fullName evidence="3">Ig-like domain-containing protein</fullName>
    </recommendedName>
</protein>
<feature type="domain" description="Ig-like" evidence="3">
    <location>
        <begin position="229"/>
        <end position="305"/>
    </location>
</feature>
<evidence type="ECO:0000313" key="4">
    <source>
        <dbReference type="EMBL" id="KAK2818302.1"/>
    </source>
</evidence>
<dbReference type="SUPFAM" id="SSF48726">
    <property type="entry name" value="Immunoglobulin"/>
    <property type="match status" value="3"/>
</dbReference>
<dbReference type="CDD" id="cd00096">
    <property type="entry name" value="Ig"/>
    <property type="match status" value="1"/>
</dbReference>
<feature type="transmembrane region" description="Helical" evidence="2">
    <location>
        <begin position="316"/>
        <end position="337"/>
    </location>
</feature>
<dbReference type="InterPro" id="IPR013783">
    <property type="entry name" value="Ig-like_fold"/>
</dbReference>
<dbReference type="PROSITE" id="PS50835">
    <property type="entry name" value="IG_LIKE"/>
    <property type="match status" value="2"/>
</dbReference>
<dbReference type="InterPro" id="IPR007110">
    <property type="entry name" value="Ig-like_dom"/>
</dbReference>
<dbReference type="Pfam" id="PF13895">
    <property type="entry name" value="Ig_2"/>
    <property type="match status" value="1"/>
</dbReference>
<feature type="compositionally biased region" description="Polar residues" evidence="1">
    <location>
        <begin position="142"/>
        <end position="164"/>
    </location>
</feature>
<dbReference type="PANTHER" id="PTHR46013:SF4">
    <property type="entry name" value="B-CELL RECEPTOR CD22-RELATED"/>
    <property type="match status" value="1"/>
</dbReference>
<comment type="caution">
    <text evidence="4">The sequence shown here is derived from an EMBL/GenBank/DDBJ whole genome shotgun (WGS) entry which is preliminary data.</text>
</comment>
<evidence type="ECO:0000313" key="5">
    <source>
        <dbReference type="Proteomes" id="UP001187315"/>
    </source>
</evidence>
<accession>A0AA88LJ36</accession>
<keyword evidence="2" id="KW-0472">Membrane</keyword>
<reference evidence="4" key="1">
    <citation type="submission" date="2023-08" db="EMBL/GenBank/DDBJ databases">
        <title>Pelteobagrus vachellii genome.</title>
        <authorList>
            <person name="Liu H."/>
        </authorList>
    </citation>
    <scope>NUCLEOTIDE SEQUENCE</scope>
    <source>
        <strain evidence="4">PRFRI_2022a</strain>
        <tissue evidence="4">Muscle</tissue>
    </source>
</reference>
<sequence length="425" mass="45466">MNIPASDPIHKLVDLLRSLLQSSTTAPVIAPSSSATVVASPMASPAPYSGSVGKTSVGNEKTYNISKISSEDSGEYKCRSSNEVGHQDSNSVTLNVLCTVIVIVYVSVGLGLFGLATFLSALFWLRSKRQKKKKKKADKGDNQNTGSSPKDNIYQNLEMSQISHPSPPADMPTSSDYENIAGKTSVGNEKTYNISKISSEDSGEYKCKSSNKVGHQDSSSVTLNVLYPPKNVSVSISPSGEIMEDSSVTLTCSGDANPPVQNYTWFKVNESSPVGSGQSYRAVQSGQYYCEAQNKHGSERSAAVSVTINDPLSSGVYAGLGVVLFVCICITVTFLSIRNKKRTGSTAGQSLNQDNLYANIAVTNQDNTVSDSASANQDEVLYTSVVHRKAVDNRTAESSAVKASASEDEEVQYASVSFKPRFKDF</sequence>
<keyword evidence="2" id="KW-0812">Transmembrane</keyword>
<proteinExistence type="predicted"/>
<evidence type="ECO:0000256" key="1">
    <source>
        <dbReference type="SAM" id="MobiDB-lite"/>
    </source>
</evidence>
<name>A0AA88LJ36_TACVA</name>
<keyword evidence="5" id="KW-1185">Reference proteome</keyword>
<organism evidence="4 5">
    <name type="scientific">Tachysurus vachellii</name>
    <name type="common">Darkbarbel catfish</name>
    <name type="synonym">Pelteobagrus vachellii</name>
    <dbReference type="NCBI Taxonomy" id="175792"/>
    <lineage>
        <taxon>Eukaryota</taxon>
        <taxon>Metazoa</taxon>
        <taxon>Chordata</taxon>
        <taxon>Craniata</taxon>
        <taxon>Vertebrata</taxon>
        <taxon>Euteleostomi</taxon>
        <taxon>Actinopterygii</taxon>
        <taxon>Neopterygii</taxon>
        <taxon>Teleostei</taxon>
        <taxon>Ostariophysi</taxon>
        <taxon>Siluriformes</taxon>
        <taxon>Bagridae</taxon>
        <taxon>Tachysurus</taxon>
    </lineage>
</organism>
<dbReference type="EMBL" id="JAVHJS010000024">
    <property type="protein sequence ID" value="KAK2818302.1"/>
    <property type="molecule type" value="Genomic_DNA"/>
</dbReference>
<feature type="region of interest" description="Disordered" evidence="1">
    <location>
        <begin position="132"/>
        <end position="181"/>
    </location>
</feature>
<dbReference type="InterPro" id="IPR036179">
    <property type="entry name" value="Ig-like_dom_sf"/>
</dbReference>
<feature type="transmembrane region" description="Helical" evidence="2">
    <location>
        <begin position="92"/>
        <end position="125"/>
    </location>
</feature>
<evidence type="ECO:0000259" key="3">
    <source>
        <dbReference type="PROSITE" id="PS50835"/>
    </source>
</evidence>
<dbReference type="SMART" id="SM00409">
    <property type="entry name" value="IG"/>
    <property type="match status" value="3"/>
</dbReference>
<keyword evidence="2" id="KW-1133">Transmembrane helix</keyword>
<gene>
    <name evidence="4" type="ORF">Q7C36_022235</name>
</gene>
<evidence type="ECO:0000256" key="2">
    <source>
        <dbReference type="SAM" id="Phobius"/>
    </source>
</evidence>
<dbReference type="AlphaFoldDB" id="A0AA88LJ36"/>
<dbReference type="Proteomes" id="UP001187315">
    <property type="component" value="Unassembled WGS sequence"/>
</dbReference>
<dbReference type="PANTHER" id="PTHR46013">
    <property type="entry name" value="VASCULAR CELL ADHESION MOLECULE 1"/>
    <property type="match status" value="1"/>
</dbReference>
<dbReference type="Gene3D" id="2.60.40.10">
    <property type="entry name" value="Immunoglobulins"/>
    <property type="match status" value="3"/>
</dbReference>
<dbReference type="InterPro" id="IPR003599">
    <property type="entry name" value="Ig_sub"/>
</dbReference>
<feature type="domain" description="Ig-like" evidence="3">
    <location>
        <begin position="88"/>
        <end position="222"/>
    </location>
</feature>